<accession>A0ABD2P1G4</accession>
<reference evidence="1 2" key="1">
    <citation type="journal article" date="2021" name="BMC Biol.">
        <title>Horizontally acquired antibacterial genes associated with adaptive radiation of ladybird beetles.</title>
        <authorList>
            <person name="Li H.S."/>
            <person name="Tang X.F."/>
            <person name="Huang Y.H."/>
            <person name="Xu Z.Y."/>
            <person name="Chen M.L."/>
            <person name="Du X.Y."/>
            <person name="Qiu B.Y."/>
            <person name="Chen P.T."/>
            <person name="Zhang W."/>
            <person name="Slipinski A."/>
            <person name="Escalona H.E."/>
            <person name="Waterhouse R.M."/>
            <person name="Zwick A."/>
            <person name="Pang H."/>
        </authorList>
    </citation>
    <scope>NUCLEOTIDE SEQUENCE [LARGE SCALE GENOMIC DNA]</scope>
    <source>
        <strain evidence="1">SYSU2018</strain>
    </source>
</reference>
<gene>
    <name evidence="1" type="ORF">HHI36_018539</name>
</gene>
<organism evidence="1 2">
    <name type="scientific">Cryptolaemus montrouzieri</name>
    <dbReference type="NCBI Taxonomy" id="559131"/>
    <lineage>
        <taxon>Eukaryota</taxon>
        <taxon>Metazoa</taxon>
        <taxon>Ecdysozoa</taxon>
        <taxon>Arthropoda</taxon>
        <taxon>Hexapoda</taxon>
        <taxon>Insecta</taxon>
        <taxon>Pterygota</taxon>
        <taxon>Neoptera</taxon>
        <taxon>Endopterygota</taxon>
        <taxon>Coleoptera</taxon>
        <taxon>Polyphaga</taxon>
        <taxon>Cucujiformia</taxon>
        <taxon>Coccinelloidea</taxon>
        <taxon>Coccinellidae</taxon>
        <taxon>Scymninae</taxon>
        <taxon>Scymnini</taxon>
        <taxon>Cryptolaemus</taxon>
    </lineage>
</organism>
<dbReference type="EMBL" id="JABFTP020000165">
    <property type="protein sequence ID" value="KAL3284375.1"/>
    <property type="molecule type" value="Genomic_DNA"/>
</dbReference>
<comment type="caution">
    <text evidence="1">The sequence shown here is derived from an EMBL/GenBank/DDBJ whole genome shotgun (WGS) entry which is preliminary data.</text>
</comment>
<name>A0ABD2P1G4_9CUCU</name>
<dbReference type="Proteomes" id="UP001516400">
    <property type="component" value="Unassembled WGS sequence"/>
</dbReference>
<evidence type="ECO:0000313" key="2">
    <source>
        <dbReference type="Proteomes" id="UP001516400"/>
    </source>
</evidence>
<protein>
    <submittedName>
        <fullName evidence="1">Uncharacterized protein</fullName>
    </submittedName>
</protein>
<sequence>MGTFLSRPAVVLQESEDTHRGGFRTIHNDSRINQNDGLEVFLSDRLEYVYSIEYMGEARAIVLNVSSCVGDINIDIAANTEDSEQYLDILSENNFVSLVNDYTRVTPVTNQ</sequence>
<evidence type="ECO:0000313" key="1">
    <source>
        <dbReference type="EMBL" id="KAL3284375.1"/>
    </source>
</evidence>
<proteinExistence type="predicted"/>
<keyword evidence="2" id="KW-1185">Reference proteome</keyword>
<dbReference type="AlphaFoldDB" id="A0ABD2P1G4"/>